<comment type="caution">
    <text evidence="1">The sequence shown here is derived from an EMBL/GenBank/DDBJ whole genome shotgun (WGS) entry which is preliminary data.</text>
</comment>
<proteinExistence type="predicted"/>
<evidence type="ECO:0000313" key="2">
    <source>
        <dbReference type="Proteomes" id="UP000593576"/>
    </source>
</evidence>
<dbReference type="OrthoDB" id="10606910at2759"/>
<accession>A0A7J9MFW5</accession>
<dbReference type="EMBL" id="JABFAF010000011">
    <property type="protein sequence ID" value="MBA0869676.1"/>
    <property type="molecule type" value="Genomic_DNA"/>
</dbReference>
<protein>
    <submittedName>
        <fullName evidence="1">Uncharacterized protein</fullName>
    </submittedName>
</protein>
<reference evidence="1 2" key="1">
    <citation type="journal article" date="2019" name="Genome Biol. Evol.">
        <title>Insights into the evolution of the New World diploid cottons (Gossypium, subgenus Houzingenia) based on genome sequencing.</title>
        <authorList>
            <person name="Grover C.E."/>
            <person name="Arick M.A. 2nd"/>
            <person name="Thrash A."/>
            <person name="Conover J.L."/>
            <person name="Sanders W.S."/>
            <person name="Peterson D.G."/>
            <person name="Frelichowski J.E."/>
            <person name="Scheffler J.A."/>
            <person name="Scheffler B.E."/>
            <person name="Wendel J.F."/>
        </authorList>
    </citation>
    <scope>NUCLEOTIDE SEQUENCE [LARGE SCALE GENOMIC DNA]</scope>
    <source>
        <strain evidence="1">1</strain>
        <tissue evidence="1">Leaf</tissue>
    </source>
</reference>
<dbReference type="Proteomes" id="UP000593576">
    <property type="component" value="Unassembled WGS sequence"/>
</dbReference>
<keyword evidence="2" id="KW-1185">Reference proteome</keyword>
<dbReference type="AlphaFoldDB" id="A0A7J9MFW5"/>
<gene>
    <name evidence="1" type="ORF">Goshw_001385</name>
</gene>
<name>A0A7J9MFW5_GOSSC</name>
<sequence length="161" mass="18888">MLIFGMMLGSLDKAMDEYKVMILMLVRELFDEELVERVLCIPIGRSQVADEMIWRYESYEEYTSTSGYRLLLEKLQQKKGCYATTLRVNLVEQCIYLRSDHNTWLAEVVMIYDEKTLKLIAISYWAIWYAKNKIVHEGVRQSVQELIVFIKASPSELEAVD</sequence>
<evidence type="ECO:0000313" key="1">
    <source>
        <dbReference type="EMBL" id="MBA0869676.1"/>
    </source>
</evidence>
<organism evidence="1 2">
    <name type="scientific">Gossypium schwendimanii</name>
    <name type="common">Cotton</name>
    <dbReference type="NCBI Taxonomy" id="34291"/>
    <lineage>
        <taxon>Eukaryota</taxon>
        <taxon>Viridiplantae</taxon>
        <taxon>Streptophyta</taxon>
        <taxon>Embryophyta</taxon>
        <taxon>Tracheophyta</taxon>
        <taxon>Spermatophyta</taxon>
        <taxon>Magnoliopsida</taxon>
        <taxon>eudicotyledons</taxon>
        <taxon>Gunneridae</taxon>
        <taxon>Pentapetalae</taxon>
        <taxon>rosids</taxon>
        <taxon>malvids</taxon>
        <taxon>Malvales</taxon>
        <taxon>Malvaceae</taxon>
        <taxon>Malvoideae</taxon>
        <taxon>Gossypium</taxon>
    </lineage>
</organism>